<dbReference type="EMBL" id="CYZE01000002">
    <property type="protein sequence ID" value="CUN81712.1"/>
    <property type="molecule type" value="Genomic_DNA"/>
</dbReference>
<dbReference type="CDD" id="cd16935">
    <property type="entry name" value="HATPase_AgrC-ComD-like"/>
    <property type="match status" value="1"/>
</dbReference>
<dbReference type="GO" id="GO:0042802">
    <property type="term" value="F:identical protein binding"/>
    <property type="evidence" value="ECO:0007669"/>
    <property type="project" value="TreeGrafter"/>
</dbReference>
<keyword evidence="3" id="KW-0067">ATP-binding</keyword>
<dbReference type="RefSeq" id="WP_055653407.1">
    <property type="nucleotide sequence ID" value="NZ_CABIXC010000002.1"/>
</dbReference>
<feature type="transmembrane region" description="Helical" evidence="1">
    <location>
        <begin position="128"/>
        <end position="145"/>
    </location>
</feature>
<dbReference type="Gene3D" id="3.30.565.10">
    <property type="entry name" value="Histidine kinase-like ATPase, C-terminal domain"/>
    <property type="match status" value="1"/>
</dbReference>
<gene>
    <name evidence="3" type="ORF">ERS852407_01171</name>
</gene>
<sequence length="425" mass="49027">MMVFFWIIEGVATYCESFVCYYLGNTLFDNEGLRKHGWKLAAVLTFFILLLNHVRLFTVFTLLFAVLFVSLTEYIILKIKFIEALEVAGVYVVFLNIIDSFSNSLLGVLWDDSAFLANIISGFSMQRVVSILVSKAILVLFYLLLKRFTRKFLSVIRTRKTFAIIIGGILGWGCLRNLSIKSISISTTINWAMFFFVVCTVCCILYVSICYRDEKNSRSFIQFYNSVFTEQYRELMKSYEKNSKNFHDMQNHMLAIECLLEKHEISRAQEYVKALTDTNDFLETSWTGNEIMDHILNIKKWKAEEAQINFTIDADIIRYQKLNDQVLCIVLANLLDNAIEANCRISTGERVICVAIRSINDMLAIKIVNAAEKPKRQGNILMTAKSDSERHGWGLKSVEEAVKSHDGEISWKFEQKRFIVNIIFV</sequence>
<feature type="transmembrane region" description="Helical" evidence="1">
    <location>
        <begin position="161"/>
        <end position="179"/>
    </location>
</feature>
<dbReference type="SUPFAM" id="SSF55874">
    <property type="entry name" value="ATPase domain of HSP90 chaperone/DNA topoisomerase II/histidine kinase"/>
    <property type="match status" value="1"/>
</dbReference>
<dbReference type="PANTHER" id="PTHR40448">
    <property type="entry name" value="TWO-COMPONENT SENSOR HISTIDINE KINASE"/>
    <property type="match status" value="1"/>
</dbReference>
<feature type="transmembrane region" description="Helical" evidence="1">
    <location>
        <begin position="89"/>
        <end position="108"/>
    </location>
</feature>
<dbReference type="AlphaFoldDB" id="A0A173ZZ77"/>
<feature type="transmembrane region" description="Helical" evidence="1">
    <location>
        <begin position="60"/>
        <end position="77"/>
    </location>
</feature>
<proteinExistence type="predicted"/>
<keyword evidence="1" id="KW-1133">Transmembrane helix</keyword>
<dbReference type="Pfam" id="PF14501">
    <property type="entry name" value="HATPase_c_5"/>
    <property type="match status" value="1"/>
</dbReference>
<evidence type="ECO:0000313" key="3">
    <source>
        <dbReference type="EMBL" id="CUN81712.1"/>
    </source>
</evidence>
<dbReference type="InterPro" id="IPR036890">
    <property type="entry name" value="HATPase_C_sf"/>
</dbReference>
<protein>
    <submittedName>
        <fullName evidence="3">ATP-binding region ATPase domain-containing protein</fullName>
    </submittedName>
</protein>
<accession>A0A173ZZ77</accession>
<feature type="transmembrane region" description="Helical" evidence="1">
    <location>
        <begin position="191"/>
        <end position="211"/>
    </location>
</feature>
<feature type="domain" description="Sensor histidine kinase NatK-like C-terminal" evidence="2">
    <location>
        <begin position="326"/>
        <end position="424"/>
    </location>
</feature>
<organism evidence="3 4">
    <name type="scientific">Hungatella hathewayi</name>
    <dbReference type="NCBI Taxonomy" id="154046"/>
    <lineage>
        <taxon>Bacteria</taxon>
        <taxon>Bacillati</taxon>
        <taxon>Bacillota</taxon>
        <taxon>Clostridia</taxon>
        <taxon>Lachnospirales</taxon>
        <taxon>Lachnospiraceae</taxon>
        <taxon>Hungatella</taxon>
    </lineage>
</organism>
<dbReference type="Proteomes" id="UP000095651">
    <property type="component" value="Unassembled WGS sequence"/>
</dbReference>
<keyword evidence="3" id="KW-0547">Nucleotide-binding</keyword>
<reference evidence="3 4" key="1">
    <citation type="submission" date="2015-09" db="EMBL/GenBank/DDBJ databases">
        <authorList>
            <consortium name="Pathogen Informatics"/>
        </authorList>
    </citation>
    <scope>NUCLEOTIDE SEQUENCE [LARGE SCALE GENOMIC DNA]</scope>
    <source>
        <strain evidence="3 4">2789STDY5608850</strain>
    </source>
</reference>
<dbReference type="GO" id="GO:0005524">
    <property type="term" value="F:ATP binding"/>
    <property type="evidence" value="ECO:0007669"/>
    <property type="project" value="UniProtKB-KW"/>
</dbReference>
<evidence type="ECO:0000313" key="4">
    <source>
        <dbReference type="Proteomes" id="UP000095651"/>
    </source>
</evidence>
<keyword evidence="1" id="KW-0472">Membrane</keyword>
<evidence type="ECO:0000256" key="1">
    <source>
        <dbReference type="SAM" id="Phobius"/>
    </source>
</evidence>
<name>A0A173ZZ77_9FIRM</name>
<dbReference type="InterPro" id="IPR032834">
    <property type="entry name" value="NatK-like_C"/>
</dbReference>
<evidence type="ECO:0000259" key="2">
    <source>
        <dbReference type="Pfam" id="PF14501"/>
    </source>
</evidence>
<dbReference type="PANTHER" id="PTHR40448:SF1">
    <property type="entry name" value="TWO-COMPONENT SENSOR HISTIDINE KINASE"/>
    <property type="match status" value="1"/>
</dbReference>
<keyword evidence="1" id="KW-0812">Transmembrane</keyword>